<dbReference type="InterPro" id="IPR043148">
    <property type="entry name" value="TagF_C"/>
</dbReference>
<accession>A0A4Q1K2A8</accession>
<dbReference type="RefSeq" id="WP_129436176.1">
    <property type="nucleotide sequence ID" value="NZ_SBKO01000004.1"/>
</dbReference>
<dbReference type="EMBL" id="SBKO01000004">
    <property type="protein sequence ID" value="RXR17748.1"/>
    <property type="molecule type" value="Genomic_DNA"/>
</dbReference>
<dbReference type="Proteomes" id="UP000290283">
    <property type="component" value="Unassembled WGS sequence"/>
</dbReference>
<dbReference type="SUPFAM" id="SSF53756">
    <property type="entry name" value="UDP-Glycosyltransferase/glycogen phosphorylase"/>
    <property type="match status" value="1"/>
</dbReference>
<evidence type="ECO:0008006" key="3">
    <source>
        <dbReference type="Google" id="ProtNLM"/>
    </source>
</evidence>
<dbReference type="OrthoDB" id="913551at2"/>
<proteinExistence type="predicted"/>
<name>A0A4Q1K2A8_9FLAO</name>
<protein>
    <recommendedName>
        <fullName evidence="3">UDP-glycosyltransferase</fullName>
    </recommendedName>
</protein>
<comment type="caution">
    <text evidence="1">The sequence shown here is derived from an EMBL/GenBank/DDBJ whole genome shotgun (WGS) entry which is preliminary data.</text>
</comment>
<dbReference type="AlphaFoldDB" id="A0A4Q1K2A8"/>
<dbReference type="Gene3D" id="3.40.50.12580">
    <property type="match status" value="1"/>
</dbReference>
<organism evidence="1 2">
    <name type="scientific">Flavobacterium amnicola</name>
    <dbReference type="NCBI Taxonomy" id="2506422"/>
    <lineage>
        <taxon>Bacteria</taxon>
        <taxon>Pseudomonadati</taxon>
        <taxon>Bacteroidota</taxon>
        <taxon>Flavobacteriia</taxon>
        <taxon>Flavobacteriales</taxon>
        <taxon>Flavobacteriaceae</taxon>
        <taxon>Flavobacterium</taxon>
    </lineage>
</organism>
<gene>
    <name evidence="1" type="ORF">EQG63_09705</name>
</gene>
<evidence type="ECO:0000313" key="1">
    <source>
        <dbReference type="EMBL" id="RXR17748.1"/>
    </source>
</evidence>
<reference evidence="2" key="1">
    <citation type="submission" date="2019-01" db="EMBL/GenBank/DDBJ databases">
        <title>Cytophagaceae bacterium strain CAR-16.</title>
        <authorList>
            <person name="Chen W.-M."/>
        </authorList>
    </citation>
    <scope>NUCLEOTIDE SEQUENCE [LARGE SCALE GENOMIC DNA]</scope>
    <source>
        <strain evidence="2">LLJ-11</strain>
    </source>
</reference>
<sequence length="459" mass="53899">MARDKIVLLFPDGVGIRNYLYSDVFKGFEKDLILFHNFDDTTINDICRNVNFEKDYTIPVYKESFKEKFLRELICYLRLQHNAKITQNKTILSNWNPLKNTFLKKMFYFLIESISSLISNYNYILKLEDLYQKEIRKHSFYHQVRALLCEINPTHLFCSHQRGIQCAPVFAAAQDLNIETVTVIFSWDNLPKARMALKAKKYFVWSNYMKDEIKLYYPEISKENIVVTGTPQFEFYSDESNIIEKETFYKQYNLDFNKKIICFSGDDAHTSPDDPKYLEDIVTVLVQNGLDENYQILFRRCPVDITGRYDEICTANPTLIKKVSPIWNRKSNAGFASIYPSIDDVKLLVSTVYYSDIVVNVGSTMAFDFAMYDKPCIFINYDQNEKLNPNWSTKKIYEFQHFKSMPSPEAVYWLNNKSDLISILNNEKLHKNTDGMKLWKNIVLGDYKEASSTIKKELN</sequence>
<evidence type="ECO:0000313" key="2">
    <source>
        <dbReference type="Proteomes" id="UP000290283"/>
    </source>
</evidence>
<keyword evidence="2" id="KW-1185">Reference proteome</keyword>